<dbReference type="Proteomes" id="UP000004994">
    <property type="component" value="Chromosome 5"/>
</dbReference>
<dbReference type="EnsemblPlants" id="Solyc05g008720.1.1">
    <property type="protein sequence ID" value="Solyc05g008720.1.1"/>
    <property type="gene ID" value="Solyc05g008720.1"/>
</dbReference>
<dbReference type="AlphaFoldDB" id="K4BX46"/>
<reference evidence="1" key="2">
    <citation type="submission" date="2015-06" db="UniProtKB">
        <authorList>
            <consortium name="EnsemblPlants"/>
        </authorList>
    </citation>
    <scope>IDENTIFICATION</scope>
    <source>
        <strain evidence="1">cv. Heinz 1706</strain>
    </source>
</reference>
<protein>
    <submittedName>
        <fullName evidence="1">Uncharacterized protein</fullName>
    </submittedName>
</protein>
<dbReference type="Gramene" id="Solyc05g008720.1.1">
    <property type="protein sequence ID" value="Solyc05g008720.1.1"/>
    <property type="gene ID" value="Solyc05g008720.1"/>
</dbReference>
<evidence type="ECO:0000313" key="2">
    <source>
        <dbReference type="Proteomes" id="UP000004994"/>
    </source>
</evidence>
<dbReference type="PaxDb" id="4081-Solyc05g008720.1.1"/>
<dbReference type="InParanoid" id="K4BX46"/>
<evidence type="ECO:0000313" key="1">
    <source>
        <dbReference type="EnsemblPlants" id="Solyc05g008720.1.1"/>
    </source>
</evidence>
<reference evidence="1" key="1">
    <citation type="journal article" date="2012" name="Nature">
        <title>The tomato genome sequence provides insights into fleshy fruit evolution.</title>
        <authorList>
            <consortium name="Tomato Genome Consortium"/>
        </authorList>
    </citation>
    <scope>NUCLEOTIDE SEQUENCE [LARGE SCALE GENOMIC DNA]</scope>
    <source>
        <strain evidence="1">cv. Heinz 1706</strain>
    </source>
</reference>
<sequence length="160" mass="17988">MDKSISAIKPAPITSSARCLDLSRLGYYQRQPDVFLASSTRTRSYYLKFAGLNQLEDRHISFYYTVTDKLVELHGDFLESLIVNGCIHVTDATFSRNFKLLMGQCCTIPFADHLTGRLPFDIGQKLTLLARVKGKKLDCMNIQHCPGISSSTVDVLVEQH</sequence>
<name>K4BX46_SOLLC</name>
<accession>K4BX46</accession>
<dbReference type="HOGENOM" id="CLU_1655200_0_0_1"/>
<proteinExistence type="predicted"/>
<organism evidence="1">
    <name type="scientific">Solanum lycopersicum</name>
    <name type="common">Tomato</name>
    <name type="synonym">Lycopersicon esculentum</name>
    <dbReference type="NCBI Taxonomy" id="4081"/>
    <lineage>
        <taxon>Eukaryota</taxon>
        <taxon>Viridiplantae</taxon>
        <taxon>Streptophyta</taxon>
        <taxon>Embryophyta</taxon>
        <taxon>Tracheophyta</taxon>
        <taxon>Spermatophyta</taxon>
        <taxon>Magnoliopsida</taxon>
        <taxon>eudicotyledons</taxon>
        <taxon>Gunneridae</taxon>
        <taxon>Pentapetalae</taxon>
        <taxon>asterids</taxon>
        <taxon>lamiids</taxon>
        <taxon>Solanales</taxon>
        <taxon>Solanaceae</taxon>
        <taxon>Solanoideae</taxon>
        <taxon>Solaneae</taxon>
        <taxon>Solanum</taxon>
        <taxon>Solanum subgen. Lycopersicon</taxon>
    </lineage>
</organism>
<dbReference type="PhylomeDB" id="K4BX46"/>
<keyword evidence="2" id="KW-1185">Reference proteome</keyword>